<evidence type="ECO:0000256" key="1">
    <source>
        <dbReference type="SAM" id="MobiDB-lite"/>
    </source>
</evidence>
<feature type="compositionally biased region" description="Acidic residues" evidence="1">
    <location>
        <begin position="699"/>
        <end position="708"/>
    </location>
</feature>
<dbReference type="AlphaFoldDB" id="A0AAN6YL76"/>
<name>A0AAN6YL76_9PEZI</name>
<reference evidence="2" key="2">
    <citation type="submission" date="2023-05" db="EMBL/GenBank/DDBJ databases">
        <authorList>
            <consortium name="Lawrence Berkeley National Laboratory"/>
            <person name="Steindorff A."/>
            <person name="Hensen N."/>
            <person name="Bonometti L."/>
            <person name="Westerberg I."/>
            <person name="Brannstrom I.O."/>
            <person name="Guillou S."/>
            <person name="Cros-Aarteil S."/>
            <person name="Calhoun S."/>
            <person name="Haridas S."/>
            <person name="Kuo A."/>
            <person name="Mondo S."/>
            <person name="Pangilinan J."/>
            <person name="Riley R."/>
            <person name="Labutti K."/>
            <person name="Andreopoulos B."/>
            <person name="Lipzen A."/>
            <person name="Chen C."/>
            <person name="Yanf M."/>
            <person name="Daum C."/>
            <person name="Ng V."/>
            <person name="Clum A."/>
            <person name="Ohm R."/>
            <person name="Martin F."/>
            <person name="Silar P."/>
            <person name="Natvig D."/>
            <person name="Lalanne C."/>
            <person name="Gautier V."/>
            <person name="Ament-Velasquez S.L."/>
            <person name="Kruys A."/>
            <person name="Hutchinson M.I."/>
            <person name="Powell A.J."/>
            <person name="Barry K."/>
            <person name="Miller A.N."/>
            <person name="Grigoriev I.V."/>
            <person name="Debuchy R."/>
            <person name="Gladieux P."/>
            <person name="Thoren M.H."/>
            <person name="Johannesson H."/>
        </authorList>
    </citation>
    <scope>NUCLEOTIDE SEQUENCE</scope>
    <source>
        <strain evidence="2">PSN293</strain>
    </source>
</reference>
<feature type="compositionally biased region" description="Polar residues" evidence="1">
    <location>
        <begin position="299"/>
        <end position="313"/>
    </location>
</feature>
<feature type="region of interest" description="Disordered" evidence="1">
    <location>
        <begin position="296"/>
        <end position="315"/>
    </location>
</feature>
<feature type="region of interest" description="Disordered" evidence="1">
    <location>
        <begin position="549"/>
        <end position="588"/>
    </location>
</feature>
<feature type="compositionally biased region" description="Basic residues" evidence="1">
    <location>
        <begin position="192"/>
        <end position="201"/>
    </location>
</feature>
<sequence>MQAVPSLVGTGTVVAAAAAGLVFGQPPDSDPPRPSTSKRRFVPGYDGLRVRPGTSAAASSSASPQDDFSFGSFRQFGDIAPGSPTSHPSHATATQRPLSVQVAPSKGTGRRHSFIRPSDVTSKPVAESSQRDSGSSRDSWIRRLSIRPISQHGSPRSSMAPPDSPSLTFSNGSGVPILGQKTPVSHTAPNKLVKRTPSHHHGTPDAQTGRPPKSQMPLLRRPATSHQRSATLQQFQTQGFSTPPLPEEGYPIERPLRPIEPLMLPQVDVVAEAARNPGKWTSYFNTRVAKPFLSRGISGRTSESSPGNSNSPLPQRRVSVHISSASRPYLTKAAWITGSPTMVPEDVASPMIPALAPAPQIVPGSRKASQDASNSSDSAESTPSKKARKSMSMHFSSPTSWMSKTGSMRRARRSTVDAKSGNGRPAAAAAAAAVNATSSPTQTHSEAKPTLDEIFHPVEPAHTLASGQQLPHQTQQLRTTEPETSPPTTAYHPGRKRNTSSPLPPISRLSSFNIDVARLGQSSPSSTTPTRQHFHSPINYMAGSLTLAGLPRSRGGSGEHTSTLGSSDFEGRDGISGDDEDTDFKSDGMFDSFRTVASSSRLRTVETPIESMFDESPPSTAGNNTKTKRLSIQEILGQPWDGDTKIMEEDESAPTPIRPSRLGEPVEFTQREGNGERFSFESSSDLQLANRDASRMSLDEDDDDDWARDDENTLSNHLSPPSSSTNSRRVSPTFRHAFLRLNGNAAADLRRDAMEDRPRSNIFDWVEPSALDKLDNDGVSARPKTVHGKHELDLRVGRSVTRKGPSAAHIRSQSVPLAVDPSDNSKPAPKFGTWGLGTKTASEDWDDDFEFEEGVPDLSGGGKDSATSFSMVVPASIQATQPTVRAHSGQIRELSLLVNDLKRLCRHGKELDILMGSLAPKWLEAENIIALAAPDEDSDDEAQSARHSEELDRSKMDDRFLDEGFDSSILDLDSPFGTPERELREMSRTTVVKERQVVRRRSVFSPDDDIFGNNWPIPEESSSTRNTRPHTPESPRNPNKSSAMLATVIEAMQQQRSISDPVRSPAPNKPSNSKLFFDTNSLQELVKRAGHLRDQLADAVRRAELLTQSPARTPRRERHRPNNNLDGSPAFTRVFSDPATSPPRRLPKSHSTNSVLSKKTSVDSPRMQMMTVS</sequence>
<feature type="compositionally biased region" description="Polar residues" evidence="1">
    <location>
        <begin position="1149"/>
        <end position="1163"/>
    </location>
</feature>
<feature type="compositionally biased region" description="Basic and acidic residues" evidence="1">
    <location>
        <begin position="943"/>
        <end position="958"/>
    </location>
</feature>
<feature type="compositionally biased region" description="Polar residues" evidence="1">
    <location>
        <begin position="393"/>
        <end position="406"/>
    </location>
</feature>
<gene>
    <name evidence="2" type="ORF">QBC37DRAFT_72462</name>
</gene>
<feature type="region of interest" description="Disordered" evidence="1">
    <location>
        <begin position="358"/>
        <end position="447"/>
    </location>
</feature>
<feature type="compositionally biased region" description="Polar residues" evidence="1">
    <location>
        <begin position="224"/>
        <end position="241"/>
    </location>
</feature>
<organism evidence="2 3">
    <name type="scientific">Rhypophila decipiens</name>
    <dbReference type="NCBI Taxonomy" id="261697"/>
    <lineage>
        <taxon>Eukaryota</taxon>
        <taxon>Fungi</taxon>
        <taxon>Dikarya</taxon>
        <taxon>Ascomycota</taxon>
        <taxon>Pezizomycotina</taxon>
        <taxon>Sordariomycetes</taxon>
        <taxon>Sordariomycetidae</taxon>
        <taxon>Sordariales</taxon>
        <taxon>Naviculisporaceae</taxon>
        <taxon>Rhypophila</taxon>
    </lineage>
</organism>
<dbReference type="GO" id="GO:1902412">
    <property type="term" value="P:regulation of mitotic cytokinesis"/>
    <property type="evidence" value="ECO:0007669"/>
    <property type="project" value="InterPro"/>
</dbReference>
<feature type="compositionally biased region" description="Polar residues" evidence="1">
    <location>
        <begin position="713"/>
        <end position="730"/>
    </location>
</feature>
<feature type="region of interest" description="Disordered" evidence="1">
    <location>
        <begin position="1009"/>
        <end position="1040"/>
    </location>
</feature>
<feature type="region of interest" description="Disordered" evidence="1">
    <location>
        <begin position="933"/>
        <end position="958"/>
    </location>
</feature>
<dbReference type="InterPro" id="IPR045342">
    <property type="entry name" value="Etd1"/>
</dbReference>
<feature type="compositionally biased region" description="Polar residues" evidence="1">
    <location>
        <begin position="435"/>
        <end position="444"/>
    </location>
</feature>
<keyword evidence="3" id="KW-1185">Reference proteome</keyword>
<accession>A0AAN6YL76</accession>
<feature type="compositionally biased region" description="Polar residues" evidence="1">
    <location>
        <begin position="83"/>
        <end position="98"/>
    </location>
</feature>
<dbReference type="GO" id="GO:0005096">
    <property type="term" value="F:GTPase activator activity"/>
    <property type="evidence" value="ECO:0007669"/>
    <property type="project" value="InterPro"/>
</dbReference>
<dbReference type="Proteomes" id="UP001301769">
    <property type="component" value="Unassembled WGS sequence"/>
</dbReference>
<comment type="caution">
    <text evidence="2">The sequence shown here is derived from an EMBL/GenBank/DDBJ whole genome shotgun (WGS) entry which is preliminary data.</text>
</comment>
<dbReference type="Pfam" id="PF20162">
    <property type="entry name" value="Etd1"/>
    <property type="match status" value="1"/>
</dbReference>
<evidence type="ECO:0000313" key="2">
    <source>
        <dbReference type="EMBL" id="KAK4219845.1"/>
    </source>
</evidence>
<proteinExistence type="predicted"/>
<feature type="region of interest" description="Disordered" evidence="1">
    <location>
        <begin position="800"/>
        <end position="836"/>
    </location>
</feature>
<feature type="region of interest" description="Disordered" evidence="1">
    <location>
        <begin position="608"/>
        <end position="665"/>
    </location>
</feature>
<feature type="region of interest" description="Disordered" evidence="1">
    <location>
        <begin position="1054"/>
        <end position="1075"/>
    </location>
</feature>
<feature type="region of interest" description="Disordered" evidence="1">
    <location>
        <begin position="1103"/>
        <end position="1173"/>
    </location>
</feature>
<feature type="region of interest" description="Disordered" evidence="1">
    <location>
        <begin position="694"/>
        <end position="730"/>
    </location>
</feature>
<dbReference type="EMBL" id="MU858046">
    <property type="protein sequence ID" value="KAK4219845.1"/>
    <property type="molecule type" value="Genomic_DNA"/>
</dbReference>
<feature type="compositionally biased region" description="Polar residues" evidence="1">
    <location>
        <begin position="465"/>
        <end position="478"/>
    </location>
</feature>
<evidence type="ECO:0000313" key="3">
    <source>
        <dbReference type="Proteomes" id="UP001301769"/>
    </source>
</evidence>
<feature type="region of interest" description="Disordered" evidence="1">
    <location>
        <begin position="465"/>
        <end position="505"/>
    </location>
</feature>
<reference evidence="2" key="1">
    <citation type="journal article" date="2023" name="Mol. Phylogenet. Evol.">
        <title>Genome-scale phylogeny and comparative genomics of the fungal order Sordariales.</title>
        <authorList>
            <person name="Hensen N."/>
            <person name="Bonometti L."/>
            <person name="Westerberg I."/>
            <person name="Brannstrom I.O."/>
            <person name="Guillou S."/>
            <person name="Cros-Aarteil S."/>
            <person name="Calhoun S."/>
            <person name="Haridas S."/>
            <person name="Kuo A."/>
            <person name="Mondo S."/>
            <person name="Pangilinan J."/>
            <person name="Riley R."/>
            <person name="LaButti K."/>
            <person name="Andreopoulos B."/>
            <person name="Lipzen A."/>
            <person name="Chen C."/>
            <person name="Yan M."/>
            <person name="Daum C."/>
            <person name="Ng V."/>
            <person name="Clum A."/>
            <person name="Steindorff A."/>
            <person name="Ohm R.A."/>
            <person name="Martin F."/>
            <person name="Silar P."/>
            <person name="Natvig D.O."/>
            <person name="Lalanne C."/>
            <person name="Gautier V."/>
            <person name="Ament-Velasquez S.L."/>
            <person name="Kruys A."/>
            <person name="Hutchinson M.I."/>
            <person name="Powell A.J."/>
            <person name="Barry K."/>
            <person name="Miller A.N."/>
            <person name="Grigoriev I.V."/>
            <person name="Debuchy R."/>
            <person name="Gladieux P."/>
            <person name="Hiltunen Thoren M."/>
            <person name="Johannesson H."/>
        </authorList>
    </citation>
    <scope>NUCLEOTIDE SEQUENCE</scope>
    <source>
        <strain evidence="2">PSN293</strain>
    </source>
</reference>
<feature type="region of interest" description="Disordered" evidence="1">
    <location>
        <begin position="22"/>
        <end position="253"/>
    </location>
</feature>
<protein>
    <submittedName>
        <fullName evidence="2">Uncharacterized protein</fullName>
    </submittedName>
</protein>
<feature type="compositionally biased region" description="Low complexity" evidence="1">
    <location>
        <begin position="370"/>
        <end position="384"/>
    </location>
</feature>